<evidence type="ECO:0000313" key="2">
    <source>
        <dbReference type="Proteomes" id="UP000233556"/>
    </source>
</evidence>
<dbReference type="PANTHER" id="PTHR33332">
    <property type="entry name" value="REVERSE TRANSCRIPTASE DOMAIN-CONTAINING PROTEIN"/>
    <property type="match status" value="1"/>
</dbReference>
<keyword evidence="1" id="KW-0695">RNA-directed DNA polymerase</keyword>
<protein>
    <submittedName>
        <fullName evidence="1">Rna-directed dna polymerase from mobile element jockey-like</fullName>
    </submittedName>
</protein>
<keyword evidence="1" id="KW-0808">Transferase</keyword>
<gene>
    <name evidence="1" type="ORF">llap_9704</name>
</gene>
<keyword evidence="2" id="KW-1185">Reference proteome</keyword>
<dbReference type="GO" id="GO:0003964">
    <property type="term" value="F:RNA-directed DNA polymerase activity"/>
    <property type="evidence" value="ECO:0007669"/>
    <property type="project" value="UniProtKB-KW"/>
</dbReference>
<evidence type="ECO:0000313" key="1">
    <source>
        <dbReference type="EMBL" id="PKU39983.1"/>
    </source>
</evidence>
<dbReference type="OrthoDB" id="416454at2759"/>
<reference evidence="2" key="1">
    <citation type="submission" date="2017-11" db="EMBL/GenBank/DDBJ databases">
        <authorList>
            <person name="Lima N.C."/>
            <person name="Parody-Merino A.M."/>
            <person name="Battley P.F."/>
            <person name="Fidler A.E."/>
            <person name="Prosdocimi F."/>
        </authorList>
    </citation>
    <scope>NUCLEOTIDE SEQUENCE [LARGE SCALE GENOMIC DNA]</scope>
</reference>
<dbReference type="EMBL" id="KZ506368">
    <property type="protein sequence ID" value="PKU39983.1"/>
    <property type="molecule type" value="Genomic_DNA"/>
</dbReference>
<keyword evidence="1" id="KW-0548">Nucleotidyltransferase</keyword>
<reference evidence="2" key="2">
    <citation type="submission" date="2017-12" db="EMBL/GenBank/DDBJ databases">
        <title>Genome sequence of the Bar-tailed Godwit (Limosa lapponica baueri).</title>
        <authorList>
            <person name="Lima N.C.B."/>
            <person name="Parody-Merino A.M."/>
            <person name="Battley P.F."/>
            <person name="Fidler A.E."/>
            <person name="Prosdocimi F."/>
        </authorList>
    </citation>
    <scope>NUCLEOTIDE SEQUENCE [LARGE SCALE GENOMIC DNA]</scope>
</reference>
<name>A0A2I0U206_LIMLA</name>
<sequence>MEQILLEAVQSYMEDREVIQLSQYGFTKGKSCLTNLVAFYDGVTISVDKGRPTDVVCLEFSKAFDTVPHDILLFTLERYRFDGWTVQWITNGLDGCIQRRECILSKFADDTMLSGAVGMPEGRDAIQRDLDKLEKWAHVNVIRINKAKYRVLNMDWGKPSINTGLGNEGIESSPVKKDLGLLVDEKVDMSWQYVLTVQKANCILGMNTEQIHPTEGWPAG</sequence>
<dbReference type="AlphaFoldDB" id="A0A2I0U206"/>
<organism evidence="1 2">
    <name type="scientific">Limosa lapponica baueri</name>
    <dbReference type="NCBI Taxonomy" id="1758121"/>
    <lineage>
        <taxon>Eukaryota</taxon>
        <taxon>Metazoa</taxon>
        <taxon>Chordata</taxon>
        <taxon>Craniata</taxon>
        <taxon>Vertebrata</taxon>
        <taxon>Euteleostomi</taxon>
        <taxon>Archelosauria</taxon>
        <taxon>Archosauria</taxon>
        <taxon>Dinosauria</taxon>
        <taxon>Saurischia</taxon>
        <taxon>Theropoda</taxon>
        <taxon>Coelurosauria</taxon>
        <taxon>Aves</taxon>
        <taxon>Neognathae</taxon>
        <taxon>Neoaves</taxon>
        <taxon>Charadriiformes</taxon>
        <taxon>Scolopacidae</taxon>
        <taxon>Limosa</taxon>
    </lineage>
</organism>
<proteinExistence type="predicted"/>
<dbReference type="Proteomes" id="UP000233556">
    <property type="component" value="Unassembled WGS sequence"/>
</dbReference>
<accession>A0A2I0U206</accession>